<keyword evidence="1" id="KW-1133">Transmembrane helix</keyword>
<organism evidence="2 3">
    <name type="scientific">Lutispora thermophila DSM 19022</name>
    <dbReference type="NCBI Taxonomy" id="1122184"/>
    <lineage>
        <taxon>Bacteria</taxon>
        <taxon>Bacillati</taxon>
        <taxon>Bacillota</taxon>
        <taxon>Clostridia</taxon>
        <taxon>Lutisporales</taxon>
        <taxon>Lutisporaceae</taxon>
        <taxon>Lutispora</taxon>
    </lineage>
</organism>
<dbReference type="EMBL" id="FQZS01000016">
    <property type="protein sequence ID" value="SHJ12324.1"/>
    <property type="molecule type" value="Genomic_DNA"/>
</dbReference>
<reference evidence="2 3" key="1">
    <citation type="submission" date="2016-11" db="EMBL/GenBank/DDBJ databases">
        <authorList>
            <person name="Jaros S."/>
            <person name="Januszkiewicz K."/>
            <person name="Wedrychowicz H."/>
        </authorList>
    </citation>
    <scope>NUCLEOTIDE SEQUENCE [LARGE SCALE GENOMIC DNA]</scope>
    <source>
        <strain evidence="2 3">DSM 19022</strain>
    </source>
</reference>
<name>A0A1M6GQT3_9FIRM</name>
<dbReference type="AlphaFoldDB" id="A0A1M6GQT3"/>
<dbReference type="Proteomes" id="UP000184442">
    <property type="component" value="Unassembled WGS sequence"/>
</dbReference>
<evidence type="ECO:0000313" key="3">
    <source>
        <dbReference type="Proteomes" id="UP000184442"/>
    </source>
</evidence>
<evidence type="ECO:0000313" key="2">
    <source>
        <dbReference type="EMBL" id="SHJ12324.1"/>
    </source>
</evidence>
<sequence length="44" mass="5207">MFKLHYLIIILVVVLITYFSWATTKSKSLDHIPEKAKLVYNKIK</sequence>
<keyword evidence="1" id="KW-0472">Membrane</keyword>
<keyword evidence="3" id="KW-1185">Reference proteome</keyword>
<evidence type="ECO:0000256" key="1">
    <source>
        <dbReference type="SAM" id="Phobius"/>
    </source>
</evidence>
<accession>A0A1M6GQT3</accession>
<protein>
    <submittedName>
        <fullName evidence="2">Uncharacterized protein</fullName>
    </submittedName>
</protein>
<dbReference type="STRING" id="1122184.SAMN02745176_02488"/>
<gene>
    <name evidence="2" type="ORF">SAMN02745176_02488</name>
</gene>
<feature type="transmembrane region" description="Helical" evidence="1">
    <location>
        <begin position="6"/>
        <end position="24"/>
    </location>
</feature>
<keyword evidence="1" id="KW-0812">Transmembrane</keyword>
<proteinExistence type="predicted"/>